<name>A0A2H1W3T1_SPOFR</name>
<evidence type="ECO:0000313" key="1">
    <source>
        <dbReference type="EMBL" id="SOQ47687.1"/>
    </source>
</evidence>
<sequence>MAAIGSGRGIMDSQNQVQSDTVDRLKVLYPNVNEDETPLPRSWSTKDKFSYIGLSQNNLRVHYKGHELSGSHNKINQEILDVQCRYHCGDRPEDTVEHTVGVCLACAEPRCVLGDVVGDGISCKALVQVIVRSEGVSDAVHSFCEAVLLAKEEGKRVRKRTFSRPSRRERHSGHRDRAMISGHRKCGSADGEQAPRVIRSPQMGPRADLQQLKVQDPNEYRLALGMTAENFEELLSLVSINIQGVRGDNTRVAVIAMEYGCTVPGQPGSGTLPMGFSQL</sequence>
<protein>
    <submittedName>
        <fullName evidence="1">SFRICE_002966</fullName>
    </submittedName>
</protein>
<accession>A0A2H1W3T1</accession>
<dbReference type="AlphaFoldDB" id="A0A2H1W3T1"/>
<dbReference type="EMBL" id="ODYU01006119">
    <property type="protein sequence ID" value="SOQ47687.1"/>
    <property type="molecule type" value="Genomic_DNA"/>
</dbReference>
<dbReference type="Gene3D" id="2.60.120.920">
    <property type="match status" value="1"/>
</dbReference>
<gene>
    <name evidence="1" type="ORF">SFRICE_002966</name>
</gene>
<proteinExistence type="predicted"/>
<reference evidence="1" key="1">
    <citation type="submission" date="2016-07" db="EMBL/GenBank/DDBJ databases">
        <authorList>
            <person name="Bretaudeau A."/>
        </authorList>
    </citation>
    <scope>NUCLEOTIDE SEQUENCE</scope>
    <source>
        <strain evidence="1">Rice</strain>
        <tissue evidence="1">Whole body</tissue>
    </source>
</reference>
<dbReference type="InterPro" id="IPR043136">
    <property type="entry name" value="B30.2/SPRY_sf"/>
</dbReference>
<organism evidence="1">
    <name type="scientific">Spodoptera frugiperda</name>
    <name type="common">Fall armyworm</name>
    <dbReference type="NCBI Taxonomy" id="7108"/>
    <lineage>
        <taxon>Eukaryota</taxon>
        <taxon>Metazoa</taxon>
        <taxon>Ecdysozoa</taxon>
        <taxon>Arthropoda</taxon>
        <taxon>Hexapoda</taxon>
        <taxon>Insecta</taxon>
        <taxon>Pterygota</taxon>
        <taxon>Neoptera</taxon>
        <taxon>Endopterygota</taxon>
        <taxon>Lepidoptera</taxon>
        <taxon>Glossata</taxon>
        <taxon>Ditrysia</taxon>
        <taxon>Noctuoidea</taxon>
        <taxon>Noctuidae</taxon>
        <taxon>Amphipyrinae</taxon>
        <taxon>Spodoptera</taxon>
    </lineage>
</organism>